<dbReference type="OrthoDB" id="5861633at2759"/>
<organism evidence="3 4">
    <name type="scientific">Caenorhabditis bovis</name>
    <dbReference type="NCBI Taxonomy" id="2654633"/>
    <lineage>
        <taxon>Eukaryota</taxon>
        <taxon>Metazoa</taxon>
        <taxon>Ecdysozoa</taxon>
        <taxon>Nematoda</taxon>
        <taxon>Chromadorea</taxon>
        <taxon>Rhabditida</taxon>
        <taxon>Rhabditina</taxon>
        <taxon>Rhabditomorpha</taxon>
        <taxon>Rhabditoidea</taxon>
        <taxon>Rhabditidae</taxon>
        <taxon>Peloderinae</taxon>
        <taxon>Caenorhabditis</taxon>
    </lineage>
</organism>
<feature type="region of interest" description="Disordered" evidence="1">
    <location>
        <begin position="54"/>
        <end position="73"/>
    </location>
</feature>
<evidence type="ECO:0000313" key="3">
    <source>
        <dbReference type="EMBL" id="CAB3406466.1"/>
    </source>
</evidence>
<feature type="signal peptide" evidence="2">
    <location>
        <begin position="1"/>
        <end position="18"/>
    </location>
</feature>
<comment type="caution">
    <text evidence="3">The sequence shown here is derived from an EMBL/GenBank/DDBJ whole genome shotgun (WGS) entry which is preliminary data.</text>
</comment>
<sequence length="195" mass="21433">MQPLTLLVFSLLVADSIALFWNLLGLGCNCCMCAPPRSPHNIANIMYQTHPQNYLVGPPSPPSPPPPPPAPFDYSTSYTGNIPMVSGYALQEHVYSDPLPQLFQPGPPSAMPNSQEDLHLEDTSPPSPQRLINSLENELNAHRYEPTQGLEEFIPIETGNGPDLADQEPANLPPSVRAKISHEPFDSTNTIFRNR</sequence>
<feature type="region of interest" description="Disordered" evidence="1">
    <location>
        <begin position="154"/>
        <end position="195"/>
    </location>
</feature>
<feature type="compositionally biased region" description="Pro residues" evidence="1">
    <location>
        <begin position="58"/>
        <end position="71"/>
    </location>
</feature>
<dbReference type="AlphaFoldDB" id="A0A8S1F2F2"/>
<feature type="compositionally biased region" description="Polar residues" evidence="1">
    <location>
        <begin position="186"/>
        <end position="195"/>
    </location>
</feature>
<protein>
    <submittedName>
        <fullName evidence="3">Uncharacterized protein</fullName>
    </submittedName>
</protein>
<gene>
    <name evidence="3" type="ORF">CBOVIS_LOCUS8540</name>
</gene>
<evidence type="ECO:0000256" key="2">
    <source>
        <dbReference type="SAM" id="SignalP"/>
    </source>
</evidence>
<dbReference type="EMBL" id="CADEPM010000005">
    <property type="protein sequence ID" value="CAB3406466.1"/>
    <property type="molecule type" value="Genomic_DNA"/>
</dbReference>
<name>A0A8S1F2F2_9PELO</name>
<evidence type="ECO:0000313" key="4">
    <source>
        <dbReference type="Proteomes" id="UP000494206"/>
    </source>
</evidence>
<reference evidence="3 4" key="1">
    <citation type="submission" date="2020-04" db="EMBL/GenBank/DDBJ databases">
        <authorList>
            <person name="Laetsch R D."/>
            <person name="Stevens L."/>
            <person name="Kumar S."/>
            <person name="Blaxter L. M."/>
        </authorList>
    </citation>
    <scope>NUCLEOTIDE SEQUENCE [LARGE SCALE GENOMIC DNA]</scope>
</reference>
<feature type="region of interest" description="Disordered" evidence="1">
    <location>
        <begin position="99"/>
        <end position="126"/>
    </location>
</feature>
<accession>A0A8S1F2F2</accession>
<dbReference type="Proteomes" id="UP000494206">
    <property type="component" value="Unassembled WGS sequence"/>
</dbReference>
<keyword evidence="2" id="KW-0732">Signal</keyword>
<keyword evidence="4" id="KW-1185">Reference proteome</keyword>
<feature type="chain" id="PRO_5035916292" evidence="2">
    <location>
        <begin position="19"/>
        <end position="195"/>
    </location>
</feature>
<proteinExistence type="predicted"/>
<evidence type="ECO:0000256" key="1">
    <source>
        <dbReference type="SAM" id="MobiDB-lite"/>
    </source>
</evidence>